<dbReference type="GO" id="GO:0035023">
    <property type="term" value="P:regulation of Rho protein signal transduction"/>
    <property type="evidence" value="ECO:0007669"/>
    <property type="project" value="TreeGrafter"/>
</dbReference>
<dbReference type="AlphaFoldDB" id="A0AAD3MY12"/>
<evidence type="ECO:0000313" key="5">
    <source>
        <dbReference type="Proteomes" id="UP001279410"/>
    </source>
</evidence>
<dbReference type="GO" id="GO:0045666">
    <property type="term" value="P:positive regulation of neuron differentiation"/>
    <property type="evidence" value="ECO:0007669"/>
    <property type="project" value="TreeGrafter"/>
</dbReference>
<comment type="caution">
    <text evidence="4">The sequence shown here is derived from an EMBL/GenBank/DDBJ whole genome shotgun (WGS) entry which is preliminary data.</text>
</comment>
<reference evidence="4" key="1">
    <citation type="submission" date="2022-08" db="EMBL/GenBank/DDBJ databases">
        <title>Genome sequencing of akame (Lates japonicus).</title>
        <authorList>
            <person name="Hashiguchi Y."/>
            <person name="Takahashi H."/>
        </authorList>
    </citation>
    <scope>NUCLEOTIDE SEQUENCE</scope>
    <source>
        <strain evidence="4">Kochi</strain>
    </source>
</reference>
<keyword evidence="1" id="KW-0479">Metal-binding</keyword>
<name>A0AAD3MY12_LATJO</name>
<dbReference type="GO" id="GO:0007015">
    <property type="term" value="P:actin filament organization"/>
    <property type="evidence" value="ECO:0007669"/>
    <property type="project" value="TreeGrafter"/>
</dbReference>
<dbReference type="GO" id="GO:0000902">
    <property type="term" value="P:cell morphogenesis"/>
    <property type="evidence" value="ECO:0007669"/>
    <property type="project" value="TreeGrafter"/>
</dbReference>
<dbReference type="Proteomes" id="UP001279410">
    <property type="component" value="Unassembled WGS sequence"/>
</dbReference>
<dbReference type="PROSITE" id="PS00479">
    <property type="entry name" value="ZF_DAG_PE_1"/>
    <property type="match status" value="1"/>
</dbReference>
<dbReference type="SUPFAM" id="SSF57889">
    <property type="entry name" value="Cysteine-rich domain"/>
    <property type="match status" value="1"/>
</dbReference>
<feature type="domain" description="Phorbol-ester/DAG-type" evidence="3">
    <location>
        <begin position="45"/>
        <end position="92"/>
    </location>
</feature>
<evidence type="ECO:0000313" key="4">
    <source>
        <dbReference type="EMBL" id="GLD63268.1"/>
    </source>
</evidence>
<evidence type="ECO:0000256" key="1">
    <source>
        <dbReference type="ARBA" id="ARBA00022723"/>
    </source>
</evidence>
<organism evidence="4 5">
    <name type="scientific">Lates japonicus</name>
    <name type="common">Japanese lates</name>
    <dbReference type="NCBI Taxonomy" id="270547"/>
    <lineage>
        <taxon>Eukaryota</taxon>
        <taxon>Metazoa</taxon>
        <taxon>Chordata</taxon>
        <taxon>Craniata</taxon>
        <taxon>Vertebrata</taxon>
        <taxon>Euteleostomi</taxon>
        <taxon>Actinopterygii</taxon>
        <taxon>Neopterygii</taxon>
        <taxon>Teleostei</taxon>
        <taxon>Neoteleostei</taxon>
        <taxon>Acanthomorphata</taxon>
        <taxon>Carangaria</taxon>
        <taxon>Carangaria incertae sedis</taxon>
        <taxon>Centropomidae</taxon>
        <taxon>Lates</taxon>
    </lineage>
</organism>
<dbReference type="GO" id="GO:0046872">
    <property type="term" value="F:metal ion binding"/>
    <property type="evidence" value="ECO:0007669"/>
    <property type="project" value="UniProtKB-KW"/>
</dbReference>
<keyword evidence="2" id="KW-0862">Zinc</keyword>
<dbReference type="SMART" id="SM00109">
    <property type="entry name" value="C1"/>
    <property type="match status" value="1"/>
</dbReference>
<dbReference type="InterPro" id="IPR002219">
    <property type="entry name" value="PKC_DAG/PE"/>
</dbReference>
<dbReference type="GO" id="GO:0032587">
    <property type="term" value="C:ruffle membrane"/>
    <property type="evidence" value="ECO:0007669"/>
    <property type="project" value="TreeGrafter"/>
</dbReference>
<gene>
    <name evidence="4" type="ORF">AKAME5_001490400</name>
</gene>
<evidence type="ECO:0000259" key="3">
    <source>
        <dbReference type="PROSITE" id="PS50081"/>
    </source>
</evidence>
<dbReference type="InterPro" id="IPR051632">
    <property type="entry name" value="Rho_GEF"/>
</dbReference>
<sequence>MSRVTNLSKLRQERMREINLRNKERERMREREKAAREREARYSNGHLFTSLTVSGTTLCTACNKSITAKEALSCPTCNVTIHNRCRDTLPNCAKMKQKVDKGIWSTIRFYHFLGKSLLLPLSDDMNPDH</sequence>
<dbReference type="GO" id="GO:0008017">
    <property type="term" value="F:microtubule binding"/>
    <property type="evidence" value="ECO:0007669"/>
    <property type="project" value="TreeGrafter"/>
</dbReference>
<dbReference type="EMBL" id="BRZM01000060">
    <property type="protein sequence ID" value="GLD63268.1"/>
    <property type="molecule type" value="Genomic_DNA"/>
</dbReference>
<dbReference type="Gene3D" id="3.30.60.20">
    <property type="match status" value="1"/>
</dbReference>
<proteinExistence type="predicted"/>
<dbReference type="InterPro" id="IPR046349">
    <property type="entry name" value="C1-like_sf"/>
</dbReference>
<evidence type="ECO:0000256" key="2">
    <source>
        <dbReference type="ARBA" id="ARBA00022833"/>
    </source>
</evidence>
<accession>A0AAD3MY12</accession>
<dbReference type="GO" id="GO:0005856">
    <property type="term" value="C:cytoskeleton"/>
    <property type="evidence" value="ECO:0007669"/>
    <property type="project" value="TreeGrafter"/>
</dbReference>
<dbReference type="PROSITE" id="PS50081">
    <property type="entry name" value="ZF_DAG_PE_2"/>
    <property type="match status" value="1"/>
</dbReference>
<dbReference type="PANTHER" id="PTHR13944:SF20">
    <property type="entry name" value="RHO GUANINE NUCLEOTIDE EXCHANGE FACTOR 2"/>
    <property type="match status" value="1"/>
</dbReference>
<dbReference type="PANTHER" id="PTHR13944">
    <property type="entry name" value="AGAP007712-PA"/>
    <property type="match status" value="1"/>
</dbReference>
<keyword evidence="5" id="KW-1185">Reference proteome</keyword>
<dbReference type="Pfam" id="PF00130">
    <property type="entry name" value="C1_1"/>
    <property type="match status" value="1"/>
</dbReference>
<protein>
    <submittedName>
        <fullName evidence="4">Rho guanine nucleotide exchange factor 2-like protein</fullName>
    </submittedName>
</protein>